<gene>
    <name evidence="1" type="ORF">B2M26_10525</name>
</gene>
<organism evidence="1 2">
    <name type="scientific">Ferroacidibacillus organovorans</name>
    <dbReference type="NCBI Taxonomy" id="1765683"/>
    <lineage>
        <taxon>Bacteria</taxon>
        <taxon>Bacillati</taxon>
        <taxon>Bacillota</taxon>
        <taxon>Bacilli</taxon>
        <taxon>Bacillales</taxon>
        <taxon>Alicyclobacillaceae</taxon>
        <taxon>Ferroacidibacillus</taxon>
    </lineage>
</organism>
<sequence>MKAVSTHVNVRLNAEEMQKFLQRMQSDQTFSRKLSAVLHTNDEARVAGFLKRNGFKF</sequence>
<evidence type="ECO:0000313" key="2">
    <source>
        <dbReference type="Proteomes" id="UP000190229"/>
    </source>
</evidence>
<name>A0A1V4ERF8_9BACL</name>
<dbReference type="AlphaFoldDB" id="A0A1V4ERF8"/>
<comment type="caution">
    <text evidence="1">The sequence shown here is derived from an EMBL/GenBank/DDBJ whole genome shotgun (WGS) entry which is preliminary data.</text>
</comment>
<dbReference type="Proteomes" id="UP000190229">
    <property type="component" value="Unassembled WGS sequence"/>
</dbReference>
<protein>
    <submittedName>
        <fullName evidence="1">Uncharacterized protein</fullName>
    </submittedName>
</protein>
<evidence type="ECO:0000313" key="1">
    <source>
        <dbReference type="EMBL" id="OPG15513.1"/>
    </source>
</evidence>
<accession>A0A1V4ERF8</accession>
<keyword evidence="2" id="KW-1185">Reference proteome</keyword>
<dbReference type="EMBL" id="MWPS01000027">
    <property type="protein sequence ID" value="OPG15513.1"/>
    <property type="molecule type" value="Genomic_DNA"/>
</dbReference>
<reference evidence="1 2" key="1">
    <citation type="submission" date="2017-02" db="EMBL/GenBank/DDBJ databases">
        <title>Draft genome of Acidibacillus ferrooxidans Huett2.</title>
        <authorList>
            <person name="Schopf S."/>
        </authorList>
    </citation>
    <scope>NUCLEOTIDE SEQUENCE [LARGE SCALE GENOMIC DNA]</scope>
    <source>
        <strain evidence="1 2">Huett2</strain>
    </source>
</reference>
<dbReference type="OrthoDB" id="9894806at2"/>
<proteinExistence type="predicted"/>
<dbReference type="RefSeq" id="WP_079291075.1">
    <property type="nucleotide sequence ID" value="NZ_LSUQ01000009.1"/>
</dbReference>